<dbReference type="STRING" id="1294263.JCM21531_1860"/>
<evidence type="ECO:0000256" key="2">
    <source>
        <dbReference type="ARBA" id="ARBA00022679"/>
    </source>
</evidence>
<comment type="caution">
    <text evidence="3">The sequence shown here is derived from an EMBL/GenBank/DDBJ whole genome shotgun (WGS) entry which is preliminary data.</text>
</comment>
<name>W4V6J3_9FIRM</name>
<dbReference type="InterPro" id="IPR036969">
    <property type="entry name" value="Citrate_synthase_sf"/>
</dbReference>
<dbReference type="Gene3D" id="1.10.580.10">
    <property type="entry name" value="Citrate Synthase, domain 1"/>
    <property type="match status" value="1"/>
</dbReference>
<evidence type="ECO:0000313" key="4">
    <source>
        <dbReference type="Proteomes" id="UP000019109"/>
    </source>
</evidence>
<dbReference type="Pfam" id="PF00285">
    <property type="entry name" value="Citrate_synt"/>
    <property type="match status" value="1"/>
</dbReference>
<dbReference type="PANTHER" id="PTHR11739">
    <property type="entry name" value="CITRATE SYNTHASE"/>
    <property type="match status" value="1"/>
</dbReference>
<dbReference type="PRINTS" id="PR00143">
    <property type="entry name" value="CITRTSNTHASE"/>
</dbReference>
<dbReference type="GO" id="GO:0005975">
    <property type="term" value="P:carbohydrate metabolic process"/>
    <property type="evidence" value="ECO:0007669"/>
    <property type="project" value="TreeGrafter"/>
</dbReference>
<sequence length="312" mass="35349">MMNKDFREFEKSKLEELCELAKKCSYIDPELFIKYQVKRGLRDLDGKGVLVGLTEIGEVHSYIIDENEIVPVPGRLIYRGVDIFDLVDGFISEGRFGFEETTYLLLFGDLPSKEQLREFEKLLSSYRELPEKFLKDMILNLPGKNIMNVLARSVLAYYSYDCNPDDSSVQNVLKQCIRLIACMPTIAVYAYQALSHYYDKKSLVIHSPRPDLSTAENILHMLRPDSKYTELEAALLDLSLVLHAEHGGGNNSTFVTHVVTSTGTDTYSVIAAALGSLKGPRHGGANIKVCEMFEDLKQMSRILRMTMRLKTI</sequence>
<dbReference type="Proteomes" id="UP000019109">
    <property type="component" value="Unassembled WGS sequence"/>
</dbReference>
<dbReference type="GO" id="GO:0046912">
    <property type="term" value="F:acyltransferase activity, acyl groups converted into alkyl on transfer"/>
    <property type="evidence" value="ECO:0007669"/>
    <property type="project" value="InterPro"/>
</dbReference>
<dbReference type="AlphaFoldDB" id="W4V6J3"/>
<evidence type="ECO:0000256" key="1">
    <source>
        <dbReference type="ARBA" id="ARBA00010566"/>
    </source>
</evidence>
<comment type="similarity">
    <text evidence="1">Belongs to the citrate synthase family.</text>
</comment>
<protein>
    <submittedName>
        <fullName evidence="3">Citrate synthase</fullName>
    </submittedName>
</protein>
<dbReference type="SUPFAM" id="SSF48256">
    <property type="entry name" value="Citrate synthase"/>
    <property type="match status" value="1"/>
</dbReference>
<dbReference type="InterPro" id="IPR002020">
    <property type="entry name" value="Citrate_synthase"/>
</dbReference>
<accession>W4V6J3</accession>
<dbReference type="GO" id="GO:0006099">
    <property type="term" value="P:tricarboxylic acid cycle"/>
    <property type="evidence" value="ECO:0007669"/>
    <property type="project" value="TreeGrafter"/>
</dbReference>
<reference evidence="3" key="1">
    <citation type="journal article" date="2014" name="Genome Announc.">
        <title>Draft Genome Sequence of Clostridium straminisolvens Strain JCM 21531T, Isolated from a Cellulose-Degrading Bacterial Community.</title>
        <authorList>
            <person name="Yuki M."/>
            <person name="Oshima K."/>
            <person name="Suda W."/>
            <person name="Sakamoto M."/>
            <person name="Kitamura K."/>
            <person name="Iida T."/>
            <person name="Hattori M."/>
            <person name="Ohkuma M."/>
        </authorList>
    </citation>
    <scope>NUCLEOTIDE SEQUENCE [LARGE SCALE GENOMIC DNA]</scope>
    <source>
        <strain evidence="3">JCM 21531</strain>
    </source>
</reference>
<organism evidence="3 4">
    <name type="scientific">Acetivibrio straminisolvens JCM 21531</name>
    <dbReference type="NCBI Taxonomy" id="1294263"/>
    <lineage>
        <taxon>Bacteria</taxon>
        <taxon>Bacillati</taxon>
        <taxon>Bacillota</taxon>
        <taxon>Clostridia</taxon>
        <taxon>Eubacteriales</taxon>
        <taxon>Oscillospiraceae</taxon>
        <taxon>Acetivibrio</taxon>
    </lineage>
</organism>
<keyword evidence="2" id="KW-0808">Transferase</keyword>
<dbReference type="InterPro" id="IPR016142">
    <property type="entry name" value="Citrate_synth-like_lrg_a-sub"/>
</dbReference>
<evidence type="ECO:0000313" key="3">
    <source>
        <dbReference type="EMBL" id="GAE88418.1"/>
    </source>
</evidence>
<dbReference type="GO" id="GO:0005829">
    <property type="term" value="C:cytosol"/>
    <property type="evidence" value="ECO:0007669"/>
    <property type="project" value="TreeGrafter"/>
</dbReference>
<dbReference type="EMBL" id="BAVR01000018">
    <property type="protein sequence ID" value="GAE88418.1"/>
    <property type="molecule type" value="Genomic_DNA"/>
</dbReference>
<dbReference type="PANTHER" id="PTHR11739:SF4">
    <property type="entry name" value="CITRATE SYNTHASE, PEROXISOMAL"/>
    <property type="match status" value="1"/>
</dbReference>
<dbReference type="NCBIfam" id="NF010635">
    <property type="entry name" value="PRK14032.1"/>
    <property type="match status" value="1"/>
</dbReference>
<gene>
    <name evidence="3" type="ORF">JCM21531_1860</name>
</gene>
<keyword evidence="4" id="KW-1185">Reference proteome</keyword>
<proteinExistence type="inferred from homology"/>